<comment type="caution">
    <text evidence="2">The sequence shown here is derived from an EMBL/GenBank/DDBJ whole genome shotgun (WGS) entry which is preliminary data.</text>
</comment>
<organism evidence="2 3">
    <name type="scientific">Microbacterium bovistercoris</name>
    <dbReference type="NCBI Taxonomy" id="2293570"/>
    <lineage>
        <taxon>Bacteria</taxon>
        <taxon>Bacillati</taxon>
        <taxon>Actinomycetota</taxon>
        <taxon>Actinomycetes</taxon>
        <taxon>Micrococcales</taxon>
        <taxon>Microbacteriaceae</taxon>
        <taxon>Microbacterium</taxon>
    </lineage>
</organism>
<reference evidence="2 3" key="1">
    <citation type="submission" date="2018-08" db="EMBL/GenBank/DDBJ databases">
        <title>Isolation, diversity and antifungal activity of Actinobacteria from cow dung.</title>
        <authorList>
            <person name="Ling L."/>
        </authorList>
    </citation>
    <scope>NUCLEOTIDE SEQUENCE [LARGE SCALE GENOMIC DNA]</scope>
    <source>
        <strain evidence="2 3">NEAU-LLE</strain>
    </source>
</reference>
<protein>
    <recommendedName>
        <fullName evidence="4">Peptidylprolyl isomerase</fullName>
    </recommendedName>
</protein>
<sequence>MRKTSAALAALALSAVALSGCSAAPTFAGATCDRTGSANGIDEDVTVSGDLGSVPELELIGPLKTEQVSFFDAEVGDGDPLVDPNQVFVGGFAMYSGTTGEMIQNVGFDGQGQLFTISTIEQGLQGVDLTKALECATGGSRVVVAAPASKKGDSVIAVFDIESTMLSRAEGSDVFNNARGIPTVVRNPSDGRPGIIIPDGDAPTKTVTETLIAGEGDVVGDAQPFFAYTAVGWNDREVAESSWGKLPEADLSKLPQQVADAVKAATVGSQVLVVVPGEGDAQAVAYVVDILGSVPASN</sequence>
<feature type="signal peptide" evidence="1">
    <location>
        <begin position="1"/>
        <end position="23"/>
    </location>
</feature>
<proteinExistence type="predicted"/>
<keyword evidence="1" id="KW-0732">Signal</keyword>
<name>A0A371NTB5_9MICO</name>
<dbReference type="EMBL" id="QUAB01000041">
    <property type="protein sequence ID" value="REJ05538.1"/>
    <property type="molecule type" value="Genomic_DNA"/>
</dbReference>
<evidence type="ECO:0000256" key="1">
    <source>
        <dbReference type="SAM" id="SignalP"/>
    </source>
</evidence>
<evidence type="ECO:0000313" key="2">
    <source>
        <dbReference type="EMBL" id="REJ05538.1"/>
    </source>
</evidence>
<feature type="chain" id="PRO_5016977235" description="Peptidylprolyl isomerase" evidence="1">
    <location>
        <begin position="24"/>
        <end position="298"/>
    </location>
</feature>
<evidence type="ECO:0000313" key="3">
    <source>
        <dbReference type="Proteomes" id="UP000262172"/>
    </source>
</evidence>
<accession>A0A371NTB5</accession>
<keyword evidence="3" id="KW-1185">Reference proteome</keyword>
<dbReference type="AlphaFoldDB" id="A0A371NTB5"/>
<dbReference type="RefSeq" id="WP_116242161.1">
    <property type="nucleotide sequence ID" value="NZ_QUAB01000041.1"/>
</dbReference>
<dbReference type="OrthoDB" id="25996at2"/>
<dbReference type="PROSITE" id="PS51257">
    <property type="entry name" value="PROKAR_LIPOPROTEIN"/>
    <property type="match status" value="1"/>
</dbReference>
<gene>
    <name evidence="2" type="ORF">DY023_09875</name>
</gene>
<dbReference type="Proteomes" id="UP000262172">
    <property type="component" value="Unassembled WGS sequence"/>
</dbReference>
<evidence type="ECO:0008006" key="4">
    <source>
        <dbReference type="Google" id="ProtNLM"/>
    </source>
</evidence>